<comment type="caution">
    <text evidence="2">The sequence shown here is derived from an EMBL/GenBank/DDBJ whole genome shotgun (WGS) entry which is preliminary data.</text>
</comment>
<dbReference type="Proteomes" id="UP001558613">
    <property type="component" value="Unassembled WGS sequence"/>
</dbReference>
<reference evidence="2 3" key="1">
    <citation type="submission" date="2023-09" db="EMBL/GenBank/DDBJ databases">
        <authorList>
            <person name="Wang M."/>
        </authorList>
    </citation>
    <scope>NUCLEOTIDE SEQUENCE [LARGE SCALE GENOMIC DNA]</scope>
    <source>
        <strain evidence="2">GT-2023</strain>
        <tissue evidence="2">Liver</tissue>
    </source>
</reference>
<feature type="compositionally biased region" description="Polar residues" evidence="1">
    <location>
        <begin position="132"/>
        <end position="152"/>
    </location>
</feature>
<evidence type="ECO:0008006" key="4">
    <source>
        <dbReference type="Google" id="ProtNLM"/>
    </source>
</evidence>
<keyword evidence="3" id="KW-1185">Reference proteome</keyword>
<evidence type="ECO:0000256" key="1">
    <source>
        <dbReference type="SAM" id="MobiDB-lite"/>
    </source>
</evidence>
<protein>
    <recommendedName>
        <fullName evidence="4">WW domain-containing protein</fullName>
    </recommendedName>
</protein>
<organism evidence="2 3">
    <name type="scientific">Cirrhinus molitorella</name>
    <name type="common">mud carp</name>
    <dbReference type="NCBI Taxonomy" id="172907"/>
    <lineage>
        <taxon>Eukaryota</taxon>
        <taxon>Metazoa</taxon>
        <taxon>Chordata</taxon>
        <taxon>Craniata</taxon>
        <taxon>Vertebrata</taxon>
        <taxon>Euteleostomi</taxon>
        <taxon>Actinopterygii</taxon>
        <taxon>Neopterygii</taxon>
        <taxon>Teleostei</taxon>
        <taxon>Ostariophysi</taxon>
        <taxon>Cypriniformes</taxon>
        <taxon>Cyprinidae</taxon>
        <taxon>Labeoninae</taxon>
        <taxon>Labeonini</taxon>
        <taxon>Cirrhinus</taxon>
    </lineage>
</organism>
<gene>
    <name evidence="2" type="ORF">QQF64_019587</name>
</gene>
<sequence>MSVRSPINVYRIRDTETDREKIVHRNLLLPVNFLYKDEVNLPSHSTDLTSDLPDHPDNNTRTAHWVMQSDQPNCSENDSNSIDLSGVQCSLDVQNYNSKADSDTCNSSVSTEQQSDLPHVLDEELVPDEELGQSSSQHSSTMPVFTPSQVDNNPVPDTVDPVICTQPENIPTDTCVHVELVPRVCWASRHSENSGKYHFVYNRKQEHSRWRSPFRSTIPYRQQDQENGRKLQHPLTPTSAPGKQATRSIHSATCLHFRTRW</sequence>
<feature type="region of interest" description="Disordered" evidence="1">
    <location>
        <begin position="222"/>
        <end position="248"/>
    </location>
</feature>
<feature type="compositionally biased region" description="Polar residues" evidence="1">
    <location>
        <begin position="235"/>
        <end position="248"/>
    </location>
</feature>
<accession>A0ABR3LI80</accession>
<feature type="region of interest" description="Disordered" evidence="1">
    <location>
        <begin position="128"/>
        <end position="154"/>
    </location>
</feature>
<evidence type="ECO:0000313" key="2">
    <source>
        <dbReference type="EMBL" id="KAL1251791.1"/>
    </source>
</evidence>
<dbReference type="EMBL" id="JAYMGO010000022">
    <property type="protein sequence ID" value="KAL1251791.1"/>
    <property type="molecule type" value="Genomic_DNA"/>
</dbReference>
<name>A0ABR3LI80_9TELE</name>
<feature type="region of interest" description="Disordered" evidence="1">
    <location>
        <begin position="99"/>
        <end position="118"/>
    </location>
</feature>
<evidence type="ECO:0000313" key="3">
    <source>
        <dbReference type="Proteomes" id="UP001558613"/>
    </source>
</evidence>
<proteinExistence type="predicted"/>
<feature type="compositionally biased region" description="Polar residues" evidence="1">
    <location>
        <begin position="99"/>
        <end position="116"/>
    </location>
</feature>